<feature type="compositionally biased region" description="Basic residues" evidence="1">
    <location>
        <begin position="59"/>
        <end position="69"/>
    </location>
</feature>
<feature type="compositionally biased region" description="Basic and acidic residues" evidence="1">
    <location>
        <begin position="181"/>
        <end position="239"/>
    </location>
</feature>
<feature type="compositionally biased region" description="Gly residues" evidence="1">
    <location>
        <begin position="47"/>
        <end position="58"/>
    </location>
</feature>
<feature type="domain" description="DUF4167" evidence="2">
    <location>
        <begin position="66"/>
        <end position="132"/>
    </location>
</feature>
<dbReference type="Proteomes" id="UP000727907">
    <property type="component" value="Unassembled WGS sequence"/>
</dbReference>
<feature type="compositionally biased region" description="Low complexity" evidence="1">
    <location>
        <begin position="148"/>
        <end position="167"/>
    </location>
</feature>
<protein>
    <submittedName>
        <fullName evidence="3">DUF4167 domain-containing protein</fullName>
    </submittedName>
</protein>
<gene>
    <name evidence="3" type="ORF">KQ910_11295</name>
</gene>
<accession>A0ABS6IMA5</accession>
<sequence>MAADTKPPEISRDGAREGQGGSNNNIRPACNWPRLMRPNNRQRSRGGRSGGGGGGGGNNHHHKPQHHNPNRPPNRNQIFDSSGPDVRVRGNANQVFDKYQSLAREAASSGDRILAEAYYQYADHYFRVIQSMGGFVSRNQGWEGGEDGQQPGQPGPQGQQSGQPQQGQSGGQQPNGGDNQSGDRSEQAPPEHRSSEHRQGDNRQGDNRQGEHRQGNQRQNDRRQNDYRPNDRDRDRDDQGEAEPGLNGVAFLQNGRNATGGNDPAIDEQPEVPEFVPANGGRRA</sequence>
<proteinExistence type="predicted"/>
<dbReference type="RefSeq" id="WP_216959703.1">
    <property type="nucleotide sequence ID" value="NZ_JAHOPB010000001.1"/>
</dbReference>
<dbReference type="InterPro" id="IPR025430">
    <property type="entry name" value="DUF4167"/>
</dbReference>
<dbReference type="EMBL" id="JAHOPB010000001">
    <property type="protein sequence ID" value="MBU8874353.1"/>
    <property type="molecule type" value="Genomic_DNA"/>
</dbReference>
<feature type="region of interest" description="Disordered" evidence="1">
    <location>
        <begin position="1"/>
        <end position="89"/>
    </location>
</feature>
<dbReference type="Pfam" id="PF13763">
    <property type="entry name" value="DUF4167"/>
    <property type="match status" value="1"/>
</dbReference>
<evidence type="ECO:0000259" key="2">
    <source>
        <dbReference type="Pfam" id="PF13763"/>
    </source>
</evidence>
<reference evidence="3 4" key="1">
    <citation type="submission" date="2021-06" db="EMBL/GenBank/DDBJ databases">
        <authorList>
            <person name="Lee D.H."/>
        </authorList>
    </citation>
    <scope>NUCLEOTIDE SEQUENCE [LARGE SCALE GENOMIC DNA]</scope>
    <source>
        <strain evidence="3 4">MMS21-HV4-11</strain>
    </source>
</reference>
<feature type="compositionally biased region" description="Basic and acidic residues" evidence="1">
    <location>
        <begin position="1"/>
        <end position="16"/>
    </location>
</feature>
<name>A0ABS6IMA5_9HYPH</name>
<evidence type="ECO:0000256" key="1">
    <source>
        <dbReference type="SAM" id="MobiDB-lite"/>
    </source>
</evidence>
<organism evidence="3 4">
    <name type="scientific">Reyranella humidisoli</name>
    <dbReference type="NCBI Taxonomy" id="2849149"/>
    <lineage>
        <taxon>Bacteria</taxon>
        <taxon>Pseudomonadati</taxon>
        <taxon>Pseudomonadota</taxon>
        <taxon>Alphaproteobacteria</taxon>
        <taxon>Hyphomicrobiales</taxon>
        <taxon>Reyranellaceae</taxon>
        <taxon>Reyranella</taxon>
    </lineage>
</organism>
<keyword evidence="4" id="KW-1185">Reference proteome</keyword>
<feature type="region of interest" description="Disordered" evidence="1">
    <location>
        <begin position="136"/>
        <end position="284"/>
    </location>
</feature>
<comment type="caution">
    <text evidence="3">The sequence shown here is derived from an EMBL/GenBank/DDBJ whole genome shotgun (WGS) entry which is preliminary data.</text>
</comment>
<evidence type="ECO:0000313" key="4">
    <source>
        <dbReference type="Proteomes" id="UP000727907"/>
    </source>
</evidence>
<evidence type="ECO:0000313" key="3">
    <source>
        <dbReference type="EMBL" id="MBU8874353.1"/>
    </source>
</evidence>